<dbReference type="EMBL" id="CADCTU010000756">
    <property type="protein sequence ID" value="CAA9350511.1"/>
    <property type="molecule type" value="Genomic_DNA"/>
</dbReference>
<dbReference type="Pfam" id="PF08291">
    <property type="entry name" value="Peptidase_M15_3"/>
    <property type="match status" value="1"/>
</dbReference>
<sequence length="306" mass="33604">MRTRAILVASASLLAGTAAAAPPAPVRDASALRGDSLRGDSLGVDSLAGRSGKLRARFLTVTRPLGLTYLQRLLGDTVAGEAGRVYELRTAAPAPFAFITMLPFGEKVNGRLGGYRMGFWPAERRRAGAARSTTPSGFIRVTRENQDVRVSEHFRLRDFLTHDQQHVWPKYLVLREELVDKLELVISDLERHGTPVRHMVVMSGFRTPQYNARGVGAGGRAADSRHQYGDAADVFVDNDRDGRMDDLNRDGRVDARDAQVVIDAAERVERTHPELVGGAGRYRATSSHGPFAHIDVRGRRARWGTA</sequence>
<dbReference type="InterPro" id="IPR009045">
    <property type="entry name" value="Zn_M74/Hedgehog-like"/>
</dbReference>
<protein>
    <recommendedName>
        <fullName evidence="2">Peptidase M15A C-terminal domain-containing protein</fullName>
    </recommendedName>
</protein>
<dbReference type="InterPro" id="IPR013230">
    <property type="entry name" value="Peptidase_M15A_C"/>
</dbReference>
<name>A0A6J4M5N8_9BACT</name>
<accession>A0A6J4M5N8</accession>
<feature type="chain" id="PRO_5026910374" description="Peptidase M15A C-terminal domain-containing protein" evidence="1">
    <location>
        <begin position="21"/>
        <end position="306"/>
    </location>
</feature>
<organism evidence="3">
    <name type="scientific">uncultured Gemmatimonadaceae bacterium</name>
    <dbReference type="NCBI Taxonomy" id="246130"/>
    <lineage>
        <taxon>Bacteria</taxon>
        <taxon>Pseudomonadati</taxon>
        <taxon>Gemmatimonadota</taxon>
        <taxon>Gemmatimonadia</taxon>
        <taxon>Gemmatimonadales</taxon>
        <taxon>Gemmatimonadaceae</taxon>
        <taxon>environmental samples</taxon>
    </lineage>
</organism>
<evidence type="ECO:0000256" key="1">
    <source>
        <dbReference type="SAM" id="SignalP"/>
    </source>
</evidence>
<feature type="signal peptide" evidence="1">
    <location>
        <begin position="1"/>
        <end position="20"/>
    </location>
</feature>
<reference evidence="3" key="1">
    <citation type="submission" date="2020-02" db="EMBL/GenBank/DDBJ databases">
        <authorList>
            <person name="Meier V. D."/>
        </authorList>
    </citation>
    <scope>NUCLEOTIDE SEQUENCE</scope>
    <source>
        <strain evidence="3">AVDCRST_MAG11</strain>
    </source>
</reference>
<dbReference type="AlphaFoldDB" id="A0A6J4M5N8"/>
<gene>
    <name evidence="3" type="ORF">AVDCRST_MAG11-3494</name>
</gene>
<keyword evidence="1" id="KW-0732">Signal</keyword>
<feature type="domain" description="Peptidase M15A C-terminal" evidence="2">
    <location>
        <begin position="189"/>
        <end position="246"/>
    </location>
</feature>
<evidence type="ECO:0000259" key="2">
    <source>
        <dbReference type="Pfam" id="PF08291"/>
    </source>
</evidence>
<evidence type="ECO:0000313" key="3">
    <source>
        <dbReference type="EMBL" id="CAA9350511.1"/>
    </source>
</evidence>
<proteinExistence type="predicted"/>
<dbReference type="Gene3D" id="3.30.1380.10">
    <property type="match status" value="1"/>
</dbReference>
<dbReference type="SUPFAM" id="SSF55166">
    <property type="entry name" value="Hedgehog/DD-peptidase"/>
    <property type="match status" value="1"/>
</dbReference>